<comment type="caution">
    <text evidence="2">The sequence shown here is derived from an EMBL/GenBank/DDBJ whole genome shotgun (WGS) entry which is preliminary data.</text>
</comment>
<evidence type="ECO:0008006" key="4">
    <source>
        <dbReference type="Google" id="ProtNLM"/>
    </source>
</evidence>
<gene>
    <name evidence="2" type="ORF">M8N44_03220</name>
</gene>
<feature type="region of interest" description="Disordered" evidence="1">
    <location>
        <begin position="1"/>
        <end position="92"/>
    </location>
</feature>
<organism evidence="2 3">
    <name type="scientific">Akkermansia massiliensis</name>
    <dbReference type="NCBI Taxonomy" id="2927224"/>
    <lineage>
        <taxon>Bacteria</taxon>
        <taxon>Pseudomonadati</taxon>
        <taxon>Verrucomicrobiota</taxon>
        <taxon>Verrucomicrobiia</taxon>
        <taxon>Verrucomicrobiales</taxon>
        <taxon>Akkermansiaceae</taxon>
        <taxon>Akkermansia</taxon>
    </lineage>
</organism>
<evidence type="ECO:0000313" key="2">
    <source>
        <dbReference type="EMBL" id="MCL6656326.1"/>
    </source>
</evidence>
<sequence length="177" mass="18557">MTAKSTKTNKATNHDAPQAPAQDIAPANTDQEQITPPAEDTAAEASTPEPVANPANQPAVDSPTPADKGDGTNQEAGNDHGPNMTEDEYEALYGPAKTLEPYVASLRPIQAGLTPRQEITAIIAGGIIGGLLARTKPYETLDLHKAAETLGMCDTIVDMILHLDDPAPESPDEQPNS</sequence>
<evidence type="ECO:0000313" key="3">
    <source>
        <dbReference type="Proteomes" id="UP001202031"/>
    </source>
</evidence>
<evidence type="ECO:0000256" key="1">
    <source>
        <dbReference type="SAM" id="MobiDB-lite"/>
    </source>
</evidence>
<reference evidence="2 3" key="1">
    <citation type="submission" date="2022-03" db="EMBL/GenBank/DDBJ databases">
        <title>Taxonomic description of new species and reclassification of some bacterial strains.</title>
        <authorList>
            <person name="Ndongo S."/>
        </authorList>
    </citation>
    <scope>NUCLEOTIDE SEQUENCE [LARGE SCALE GENOMIC DNA]</scope>
    <source>
        <strain evidence="2 3">Marseille-P6666</strain>
    </source>
</reference>
<dbReference type="Proteomes" id="UP001202031">
    <property type="component" value="Unassembled WGS sequence"/>
</dbReference>
<feature type="compositionally biased region" description="Low complexity" evidence="1">
    <location>
        <begin position="1"/>
        <end position="27"/>
    </location>
</feature>
<keyword evidence="3" id="KW-1185">Reference proteome</keyword>
<dbReference type="RefSeq" id="WP_102749336.1">
    <property type="nucleotide sequence ID" value="NZ_CP072027.1"/>
</dbReference>
<dbReference type="GeneID" id="84022850"/>
<accession>A0ABT0R6L2</accession>
<proteinExistence type="predicted"/>
<name>A0ABT0R6L2_9BACT</name>
<protein>
    <recommendedName>
        <fullName evidence="4">YtxH-like protein</fullName>
    </recommendedName>
</protein>
<dbReference type="EMBL" id="JAMGSI010000001">
    <property type="protein sequence ID" value="MCL6656326.1"/>
    <property type="molecule type" value="Genomic_DNA"/>
</dbReference>